<name>A0A803NNC5_CANSA</name>
<dbReference type="Proteomes" id="UP000596661">
    <property type="component" value="Chromosome 1"/>
</dbReference>
<dbReference type="EnsemblPlants" id="evm.model.01.3000">
    <property type="protein sequence ID" value="cds.evm.model.01.3000"/>
    <property type="gene ID" value="evm.TU.01.3000"/>
</dbReference>
<evidence type="ECO:0000256" key="1">
    <source>
        <dbReference type="SAM" id="MobiDB-lite"/>
    </source>
</evidence>
<organism evidence="2 3">
    <name type="scientific">Cannabis sativa</name>
    <name type="common">Hemp</name>
    <name type="synonym">Marijuana</name>
    <dbReference type="NCBI Taxonomy" id="3483"/>
    <lineage>
        <taxon>Eukaryota</taxon>
        <taxon>Viridiplantae</taxon>
        <taxon>Streptophyta</taxon>
        <taxon>Embryophyta</taxon>
        <taxon>Tracheophyta</taxon>
        <taxon>Spermatophyta</taxon>
        <taxon>Magnoliopsida</taxon>
        <taxon>eudicotyledons</taxon>
        <taxon>Gunneridae</taxon>
        <taxon>Pentapetalae</taxon>
        <taxon>rosids</taxon>
        <taxon>fabids</taxon>
        <taxon>Rosales</taxon>
        <taxon>Cannabaceae</taxon>
        <taxon>Cannabis</taxon>
    </lineage>
</organism>
<dbReference type="EMBL" id="UZAU01000083">
    <property type="status" value="NOT_ANNOTATED_CDS"/>
    <property type="molecule type" value="Genomic_DNA"/>
</dbReference>
<evidence type="ECO:0000313" key="3">
    <source>
        <dbReference type="Proteomes" id="UP000596661"/>
    </source>
</evidence>
<feature type="compositionally biased region" description="Low complexity" evidence="1">
    <location>
        <begin position="85"/>
        <end position="94"/>
    </location>
</feature>
<evidence type="ECO:0000313" key="2">
    <source>
        <dbReference type="EnsemblPlants" id="cds.evm.model.01.3000"/>
    </source>
</evidence>
<feature type="compositionally biased region" description="Polar residues" evidence="1">
    <location>
        <begin position="132"/>
        <end position="142"/>
    </location>
</feature>
<accession>A0A803NNC5</accession>
<reference evidence="2" key="2">
    <citation type="submission" date="2021-03" db="UniProtKB">
        <authorList>
            <consortium name="EnsemblPlants"/>
        </authorList>
    </citation>
    <scope>IDENTIFICATION</scope>
</reference>
<dbReference type="Gramene" id="evm.model.01.3000">
    <property type="protein sequence ID" value="cds.evm.model.01.3000"/>
    <property type="gene ID" value="evm.TU.01.3000"/>
</dbReference>
<keyword evidence="3" id="KW-1185">Reference proteome</keyword>
<protein>
    <submittedName>
        <fullName evidence="2">Uncharacterized protein</fullName>
    </submittedName>
</protein>
<feature type="compositionally biased region" description="Basic and acidic residues" evidence="1">
    <location>
        <begin position="63"/>
        <end position="72"/>
    </location>
</feature>
<reference evidence="2" key="1">
    <citation type="submission" date="2018-11" db="EMBL/GenBank/DDBJ databases">
        <authorList>
            <person name="Grassa J C."/>
        </authorList>
    </citation>
    <scope>NUCLEOTIDE SEQUENCE [LARGE SCALE GENOMIC DNA]</scope>
</reference>
<feature type="region of interest" description="Disordered" evidence="1">
    <location>
        <begin position="63"/>
        <end position="142"/>
    </location>
</feature>
<proteinExistence type="predicted"/>
<sequence>MMVATLSKDGKWESTDLSALDIWIKVKLNLIVPLLVGVSLLDMGTKKGQSCYTFKKASGIDLNDKTTSRDESVGIGKKSHLLHNSMKSVESSYSSKKDEAVRDRDEFNLPKGSKDRDNDTVLCGDTSKGLITESSPLRLDNQ</sequence>
<dbReference type="AlphaFoldDB" id="A0A803NNC5"/>
<feature type="compositionally biased region" description="Basic and acidic residues" evidence="1">
    <location>
        <begin position="95"/>
        <end position="119"/>
    </location>
</feature>